<dbReference type="InterPro" id="IPR029044">
    <property type="entry name" value="Nucleotide-diphossugar_trans"/>
</dbReference>
<evidence type="ECO:0000259" key="1">
    <source>
        <dbReference type="Pfam" id="PF00535"/>
    </source>
</evidence>
<evidence type="ECO:0000313" key="3">
    <source>
        <dbReference type="Proteomes" id="UP000322837"/>
    </source>
</evidence>
<dbReference type="AlphaFoldDB" id="A0A6C8MHJ2"/>
<sequence>MASNKIDEFLYLAVNSILEQTYQNIELIFIANGEKSSDISSFLLNRVKDKRLKVIETPISQLSFSLNLGISYAKGQYIARMDADDISLRDRLVKQINYIIKHNLDMVGTDIKLINSKGEDIGIRRYPKNINRINKELLYRNTFSHNTILIKKNILLAVRGYNSGFNSEDYDLWLRLRRYGVKWDNMEECLLEYRIHDASTQRRRLGYAEAAGYSLREFLLNPSFLGLVAIFFHIMKVYIRSKKE</sequence>
<keyword evidence="2" id="KW-0808">Transferase</keyword>
<dbReference type="PANTHER" id="PTHR22916">
    <property type="entry name" value="GLYCOSYLTRANSFERASE"/>
    <property type="match status" value="1"/>
</dbReference>
<organism evidence="2 3">
    <name type="scientific">Salmonella enterica subsp. arizonae</name>
    <dbReference type="NCBI Taxonomy" id="59203"/>
    <lineage>
        <taxon>Bacteria</taxon>
        <taxon>Pseudomonadati</taxon>
        <taxon>Pseudomonadota</taxon>
        <taxon>Gammaproteobacteria</taxon>
        <taxon>Enterobacterales</taxon>
        <taxon>Enterobacteriaceae</taxon>
        <taxon>Salmonella</taxon>
    </lineage>
</organism>
<name>A0A6C8MHJ2_SALER</name>
<dbReference type="Proteomes" id="UP000322837">
    <property type="component" value="Unassembled WGS sequence"/>
</dbReference>
<dbReference type="InterPro" id="IPR001173">
    <property type="entry name" value="Glyco_trans_2-like"/>
</dbReference>
<dbReference type="GO" id="GO:0016758">
    <property type="term" value="F:hexosyltransferase activity"/>
    <property type="evidence" value="ECO:0007669"/>
    <property type="project" value="UniProtKB-ARBA"/>
</dbReference>
<evidence type="ECO:0000313" key="2">
    <source>
        <dbReference type="EMBL" id="KAA8662554.1"/>
    </source>
</evidence>
<accession>A0A6C8MHJ2</accession>
<feature type="domain" description="Glycosyltransferase 2-like" evidence="1">
    <location>
        <begin position="8"/>
        <end position="155"/>
    </location>
</feature>
<comment type="caution">
    <text evidence="2">The sequence shown here is derived from an EMBL/GenBank/DDBJ whole genome shotgun (WGS) entry which is preliminary data.</text>
</comment>
<dbReference type="EMBL" id="VXJW01000010">
    <property type="protein sequence ID" value="KAA8662554.1"/>
    <property type="molecule type" value="Genomic_DNA"/>
</dbReference>
<dbReference type="PANTHER" id="PTHR22916:SF3">
    <property type="entry name" value="UDP-GLCNAC:BETAGAL BETA-1,3-N-ACETYLGLUCOSAMINYLTRANSFERASE-LIKE PROTEIN 1"/>
    <property type="match status" value="1"/>
</dbReference>
<gene>
    <name evidence="2" type="ORF">F4V61_17060</name>
</gene>
<dbReference type="SUPFAM" id="SSF53448">
    <property type="entry name" value="Nucleotide-diphospho-sugar transferases"/>
    <property type="match status" value="1"/>
</dbReference>
<dbReference type="Pfam" id="PF00535">
    <property type="entry name" value="Glycos_transf_2"/>
    <property type="match status" value="1"/>
</dbReference>
<reference evidence="2 3" key="1">
    <citation type="submission" date="2019-09" db="EMBL/GenBank/DDBJ databases">
        <title>Draft genome sequence of various Type strains from the CCUG.</title>
        <authorList>
            <person name="Pineiro-Iglesias B."/>
            <person name="Tunovic T."/>
            <person name="Unosson C."/>
            <person name="Inganas E."/>
            <person name="Ohlen M."/>
            <person name="Cardew S."/>
            <person name="Jensie-Markopoulos S."/>
            <person name="Salva-Serra F."/>
            <person name="Jaen-Luchoro D."/>
            <person name="Karlsson R."/>
            <person name="Svensson-Stadler L."/>
            <person name="Chun J."/>
            <person name="Moore E."/>
        </authorList>
    </citation>
    <scope>NUCLEOTIDE SEQUENCE [LARGE SCALE GENOMIC DNA]</scope>
    <source>
        <strain evidence="2 3">CCUG 6322T</strain>
    </source>
</reference>
<proteinExistence type="predicted"/>
<dbReference type="Gene3D" id="3.90.550.10">
    <property type="entry name" value="Spore Coat Polysaccharide Biosynthesis Protein SpsA, Chain A"/>
    <property type="match status" value="1"/>
</dbReference>
<protein>
    <submittedName>
        <fullName evidence="2">Glycosyltransferase</fullName>
    </submittedName>
</protein>